<dbReference type="Ensembl" id="ENSGMOT00000045879.1">
    <property type="protein sequence ID" value="ENSGMOP00000067443.1"/>
    <property type="gene ID" value="ENSGMOG00000027522.1"/>
</dbReference>
<feature type="region of interest" description="Disordered" evidence="1">
    <location>
        <begin position="1410"/>
        <end position="1541"/>
    </location>
</feature>
<feature type="compositionally biased region" description="Polar residues" evidence="1">
    <location>
        <begin position="1249"/>
        <end position="1262"/>
    </location>
</feature>
<feature type="region of interest" description="Disordered" evidence="1">
    <location>
        <begin position="871"/>
        <end position="896"/>
    </location>
</feature>
<evidence type="ECO:0000256" key="1">
    <source>
        <dbReference type="SAM" id="MobiDB-lite"/>
    </source>
</evidence>
<dbReference type="GeneTree" id="ENSGT00940000175432"/>
<feature type="region of interest" description="Disordered" evidence="1">
    <location>
        <begin position="114"/>
        <end position="150"/>
    </location>
</feature>
<feature type="compositionally biased region" description="Low complexity" evidence="1">
    <location>
        <begin position="587"/>
        <end position="605"/>
    </location>
</feature>
<feature type="compositionally biased region" description="Acidic residues" evidence="1">
    <location>
        <begin position="2042"/>
        <end position="2057"/>
    </location>
</feature>
<proteinExistence type="predicted"/>
<feature type="region of interest" description="Disordered" evidence="1">
    <location>
        <begin position="198"/>
        <end position="241"/>
    </location>
</feature>
<feature type="compositionally biased region" description="Polar residues" evidence="1">
    <location>
        <begin position="793"/>
        <end position="811"/>
    </location>
</feature>
<feature type="compositionally biased region" description="Basic and acidic residues" evidence="1">
    <location>
        <begin position="2208"/>
        <end position="2223"/>
    </location>
</feature>
<dbReference type="Proteomes" id="UP000694546">
    <property type="component" value="Chromosome 4"/>
</dbReference>
<gene>
    <name evidence="2" type="primary">rp1l1a</name>
</gene>
<feature type="compositionally biased region" description="Acidic residues" evidence="1">
    <location>
        <begin position="2224"/>
        <end position="2237"/>
    </location>
</feature>
<feature type="region of interest" description="Disordered" evidence="1">
    <location>
        <begin position="1872"/>
        <end position="1931"/>
    </location>
</feature>
<feature type="compositionally biased region" description="Acidic residues" evidence="1">
    <location>
        <begin position="2111"/>
        <end position="2174"/>
    </location>
</feature>
<feature type="compositionally biased region" description="Low complexity" evidence="1">
    <location>
        <begin position="681"/>
        <end position="698"/>
    </location>
</feature>
<feature type="compositionally biased region" description="Basic and acidic residues" evidence="1">
    <location>
        <begin position="1305"/>
        <end position="1314"/>
    </location>
</feature>
<feature type="region of interest" description="Disordered" evidence="1">
    <location>
        <begin position="1976"/>
        <end position="2442"/>
    </location>
</feature>
<feature type="region of interest" description="Disordered" evidence="1">
    <location>
        <begin position="782"/>
        <end position="815"/>
    </location>
</feature>
<feature type="compositionally biased region" description="Basic and acidic residues" evidence="1">
    <location>
        <begin position="465"/>
        <end position="477"/>
    </location>
</feature>
<feature type="compositionally biased region" description="Polar residues" evidence="1">
    <location>
        <begin position="314"/>
        <end position="340"/>
    </location>
</feature>
<feature type="compositionally biased region" description="Polar residues" evidence="1">
    <location>
        <begin position="706"/>
        <end position="719"/>
    </location>
</feature>
<evidence type="ECO:0000313" key="3">
    <source>
        <dbReference type="Proteomes" id="UP000694546"/>
    </source>
</evidence>
<dbReference type="PANTHER" id="PTHR23005">
    <property type="entry name" value="RETINITIS PIGMENTOSA 1 PROTEIN"/>
    <property type="match status" value="1"/>
</dbReference>
<feature type="compositionally biased region" description="Acidic residues" evidence="1">
    <location>
        <begin position="1517"/>
        <end position="1539"/>
    </location>
</feature>
<feature type="compositionally biased region" description="Low complexity" evidence="1">
    <location>
        <begin position="782"/>
        <end position="791"/>
    </location>
</feature>
<feature type="compositionally biased region" description="Acidic residues" evidence="1">
    <location>
        <begin position="2183"/>
        <end position="2200"/>
    </location>
</feature>
<feature type="compositionally biased region" description="Basic and acidic residues" evidence="1">
    <location>
        <begin position="1266"/>
        <end position="1282"/>
    </location>
</feature>
<feature type="compositionally biased region" description="Polar residues" evidence="1">
    <location>
        <begin position="2349"/>
        <end position="2363"/>
    </location>
</feature>
<feature type="compositionally biased region" description="Polar residues" evidence="1">
    <location>
        <begin position="482"/>
        <end position="496"/>
    </location>
</feature>
<feature type="compositionally biased region" description="Polar residues" evidence="1">
    <location>
        <begin position="506"/>
        <end position="519"/>
    </location>
</feature>
<dbReference type="GO" id="GO:0042461">
    <property type="term" value="P:photoreceptor cell development"/>
    <property type="evidence" value="ECO:0007669"/>
    <property type="project" value="TreeGrafter"/>
</dbReference>
<dbReference type="OMA" id="NRSHKSC"/>
<keyword evidence="3" id="KW-1185">Reference proteome</keyword>
<feature type="region of interest" description="Disordered" evidence="1">
    <location>
        <begin position="1025"/>
        <end position="1395"/>
    </location>
</feature>
<feature type="compositionally biased region" description="Basic and acidic residues" evidence="1">
    <location>
        <begin position="1199"/>
        <end position="1211"/>
    </location>
</feature>
<accession>A0A8C5CXI2</accession>
<feature type="compositionally biased region" description="Acidic residues" evidence="1">
    <location>
        <begin position="2277"/>
        <end position="2289"/>
    </location>
</feature>
<feature type="compositionally biased region" description="Low complexity" evidence="1">
    <location>
        <begin position="648"/>
        <end position="661"/>
    </location>
</feature>
<reference evidence="2" key="1">
    <citation type="submission" date="2025-08" db="UniProtKB">
        <authorList>
            <consortium name="Ensembl"/>
        </authorList>
    </citation>
    <scope>IDENTIFICATION</scope>
</reference>
<feature type="compositionally biased region" description="Low complexity" evidence="1">
    <location>
        <begin position="745"/>
        <end position="758"/>
    </location>
</feature>
<evidence type="ECO:0000313" key="2">
    <source>
        <dbReference type="Ensembl" id="ENSGMOP00000067443.1"/>
    </source>
</evidence>
<feature type="region of interest" description="Disordered" evidence="1">
    <location>
        <begin position="302"/>
        <end position="758"/>
    </location>
</feature>
<feature type="compositionally biased region" description="Acidic residues" evidence="1">
    <location>
        <begin position="617"/>
        <end position="626"/>
    </location>
</feature>
<feature type="compositionally biased region" description="Low complexity" evidence="1">
    <location>
        <begin position="139"/>
        <end position="148"/>
    </location>
</feature>
<organism evidence="2 3">
    <name type="scientific">Gadus morhua</name>
    <name type="common">Atlantic cod</name>
    <dbReference type="NCBI Taxonomy" id="8049"/>
    <lineage>
        <taxon>Eukaryota</taxon>
        <taxon>Metazoa</taxon>
        <taxon>Chordata</taxon>
        <taxon>Craniata</taxon>
        <taxon>Vertebrata</taxon>
        <taxon>Euteleostomi</taxon>
        <taxon>Actinopterygii</taxon>
        <taxon>Neopterygii</taxon>
        <taxon>Teleostei</taxon>
        <taxon>Neoteleostei</taxon>
        <taxon>Acanthomorphata</taxon>
        <taxon>Zeiogadaria</taxon>
        <taxon>Gadariae</taxon>
        <taxon>Gadiformes</taxon>
        <taxon>Gadoidei</taxon>
        <taxon>Gadidae</taxon>
        <taxon>Gadus</taxon>
    </lineage>
</organism>
<dbReference type="GO" id="GO:0035082">
    <property type="term" value="P:axoneme assembly"/>
    <property type="evidence" value="ECO:0007669"/>
    <property type="project" value="TreeGrafter"/>
</dbReference>
<dbReference type="PANTHER" id="PTHR23005:SF3">
    <property type="entry name" value="RETINITIS PIGMENTOSA 1-LIKE 1 PROTEIN"/>
    <property type="match status" value="1"/>
</dbReference>
<reference evidence="2" key="2">
    <citation type="submission" date="2025-09" db="UniProtKB">
        <authorList>
            <consortium name="Ensembl"/>
        </authorList>
    </citation>
    <scope>IDENTIFICATION</scope>
</reference>
<feature type="compositionally biased region" description="Polar residues" evidence="1">
    <location>
        <begin position="1353"/>
        <end position="1385"/>
    </location>
</feature>
<name>A0A8C5CXI2_GADMO</name>
<feature type="compositionally biased region" description="Acidic residues" evidence="1">
    <location>
        <begin position="219"/>
        <end position="233"/>
    </location>
</feature>
<feature type="compositionally biased region" description="Acidic residues" evidence="1">
    <location>
        <begin position="2009"/>
        <end position="2027"/>
    </location>
</feature>
<feature type="compositionally biased region" description="Pro residues" evidence="1">
    <location>
        <begin position="2384"/>
        <end position="2401"/>
    </location>
</feature>
<feature type="compositionally biased region" description="Acidic residues" evidence="1">
    <location>
        <begin position="1172"/>
        <end position="1181"/>
    </location>
</feature>
<feature type="compositionally biased region" description="Acidic residues" evidence="1">
    <location>
        <begin position="1480"/>
        <end position="1492"/>
    </location>
</feature>
<feature type="compositionally biased region" description="Acidic residues" evidence="1">
    <location>
        <begin position="566"/>
        <end position="580"/>
    </location>
</feature>
<feature type="region of interest" description="Disordered" evidence="1">
    <location>
        <begin position="1654"/>
        <end position="1796"/>
    </location>
</feature>
<sequence length="2442" mass="261371">MNDDIEKRVMVNKDGSLSVEMKVRFRLHTEDTLQWSTQIKKSPSLTNDCCASREGPPCFLQQGLSETCSNPDSGSCDPEATNMYPNASLEHPLEANCPCCHQTREQLYDLWENPAHSNKHAPKPPIDGSRPTHARVRQIHSSSSSSSCHSRRVVCQRSRLSSSHGGSGLEQARVEVQEELCVMEEVCTVSRCCSSSGAARGDAGSSQPHSSQSTKDDWCDRDDLELTLSDGDDDRPPSLVSNSSHVLQVLQENQDEEDEELPPSVSQCCQCERSPTPAPLMLQKGEDGGSRASSCHCGGVTPHSLAQEGGNDRAVSSMSKTSKLSCRSSKSKTPCQNYTNDRQEDVQDSIMRSLSSNNGLPGYDVRSNQSSACSHCGGSKGTTTTSDPRHPDQGENHGGSGDERAPSQMSESSREGSGESLHSNKSNLTHHDCTSVMSNIPEERGEGAISKAADSQERAVSVESSKSHKSDVEDRRCPSARSAKSNMCSRSCSSHNSMKKADESVDSASSGQLPTSHHNGTAEGAYEGVSERAASPLSAKSEYSAKSRISHGSLTSTGFAQQIDSTPDDGGNEEAEEEEMETVRPISALSVVSGKSGVSAKSTKSQCSHCSKVATPDPEEAEDAEEQANREENGERAVSALSTRSHLSVKSSKSIIRSSTRASDRSPSPKPVDVENESERASSAVCAKSVKSFASVSKKPAKSCKPHSNNCSRTHTPCSQVEVKAEGMEDGAAEENGARSESVMSSKSAKSAKSAQSSQLERSICAQAQIDEVGAAVTNNSNRAAHRAASAMSVKSATSIRSSNLLKSNSDGDTDAAIKTELETEACDGAEAEEGNDERVGSALSVRSACSSRCHKSICAIHLTAESPAGVTTDNVADRSPSAASVTSGKSTKSHESSSRIVLKAAVFADIFTNRVENPNEKWLEDEDKQPAENGLMPVGDDEMVGKAMSAVSRFSERSGRSKCLTLKCRKCAKAITTCNKTPDIVNVKTPEGDNEESNNRSASAISATKESLCNAAADLPSIAVADDQEDQIEQRPASTKSSKTGSTVMANHVANCGEGRSNGVLSGLTKSARSPSPFTTPTPRSPTMSVRSKASTQSRCHCGAASRTQKREEENNRVEGGEEGETTEDKEPSEQAPSVHSTNSKRQRINSGDTEELLSRDSFGSVSLVLPEEEQGDSDGGESHISSHTNPANATNAERMDESAVKHTVDLEDMANPLPPIQSQPDITIDTPGQSVHSEKDEEPATDMSPTAHSSRSNLSVKGTKPKESERVKTHHLEPSVKRSTSAMSAASGNARSKTPSRANEAHSKDDNKPCVISRTPSRLRTNSAASTCSNAKAKATTAKSNLSSSTPGQKGSKTSDVCSVKSRSSARSKEGSFQPTAQMMKSDDDALCRSSSAADLLREALASARLVSRQSRGSDKSRSTKPGCQINRTQEEEEEGGELTPALLPNASPNEVVSDWLRSIPTDGCLSVDREEMGDGGGEEEEEENSTQEKESPEDQKVNEVAETPEKGVEVEEEEDEKMQGDEEAEQDKEEVSDSGLTHAVDEVTSSDHKAMFQHSVSMSRNCNSSVAVMKVLLSPSLGRSNSLPEVSPVYGRKLSTSAKGLLDCLAQLQLIQPLVPDPACEVHKDHRERYNEVMSILQSLWLTEPRDLPKDQITPSRSSSGVEVGSGSGESGKDNNVGGRGAEGLSKDAAESVLGEEEADAGEGEHDAEGEGTVGTPTPRETSPRPEAEAAESPSSSRDDGPEDAATDPTPPSSSDKSSSAVGGSKSPTDNEHETAAESSGSGTQRTAPPPVLAERATAADPDPTWALHLLRKLEKQFMSHYMAAMVEFKARWDLEDNVLLDTMIAELRDEVGRRIQSSVGRELKKIQGRAGRGGRTPRPPVGTLSRESTMTERRRQMLKVMKNQPKTADSLSDGEKFSDERSDDEYCPCDACVRKKLAARPARTPPTPATPAPLRMDFDLRKILQLRRDPETDALAPRATPSPLQGHPSVGDIDGAGALELEGEDNNLEVVQEEEEEKEEELKMEMATEMVETIPEEEEEEDLEAEEEETGKGEGENEIGAVDDEGDGAWEGNAVQGTGSTGGGEVEEDEQQAGECGGQCQGDVEEEKEEGEEERVEAEEEKVEQEESEEAEKVEEERVEAEEVEEVRDGEEGEEGGEVTTPDEADESGKTSEQQEGDDEEENEEEEEEEICQECMVSHSKPEEEAETTEKKESREGEEEEEASEEVTSDEVVSSGEEPTTVEEEQQLIGVAQEEGDDEGREDSPVEVNTEEEKEGGEEEESARAVTPTVCVTMGEEADGEDLGGETKQPESNDASEAGGANDIGDAEKEEEKEAGAIQRLPQQVTRSSVESQPGSMEDLVSPPPASSTHTGPKPVAAPKPIVAPKPVVAPKPRPPDGVSGGVGVSGRGQRRSRSPARVKRRKQREGNVELDDL</sequence>
<feature type="compositionally biased region" description="Polar residues" evidence="1">
    <location>
        <begin position="1784"/>
        <end position="1794"/>
    </location>
</feature>
<feature type="compositionally biased region" description="Polar residues" evidence="1">
    <location>
        <begin position="1185"/>
        <end position="1197"/>
    </location>
</feature>
<evidence type="ECO:0008006" key="4">
    <source>
        <dbReference type="Google" id="ProtNLM"/>
    </source>
</evidence>
<feature type="compositionally biased region" description="Polar residues" evidence="1">
    <location>
        <begin position="1224"/>
        <end position="1237"/>
    </location>
</feature>
<feature type="compositionally biased region" description="Low complexity" evidence="1">
    <location>
        <begin position="1760"/>
        <end position="1775"/>
    </location>
</feature>
<feature type="compositionally biased region" description="Polar residues" evidence="1">
    <location>
        <begin position="350"/>
        <end position="359"/>
    </location>
</feature>
<feature type="compositionally biased region" description="Basic and acidic residues" evidence="1">
    <location>
        <begin position="387"/>
        <end position="405"/>
    </location>
</feature>
<protein>
    <recommendedName>
        <fullName evidence="4">Retinitis pigmentosa 1-like 1 protein</fullName>
    </recommendedName>
</protein>
<feature type="compositionally biased region" description="Low complexity" evidence="1">
    <location>
        <begin position="1327"/>
        <end position="1352"/>
    </location>
</feature>
<feature type="compositionally biased region" description="Basic and acidic residues" evidence="1">
    <location>
        <begin position="2334"/>
        <end position="2343"/>
    </location>
</feature>
<dbReference type="GO" id="GO:0005930">
    <property type="term" value="C:axoneme"/>
    <property type="evidence" value="ECO:0007669"/>
    <property type="project" value="TreeGrafter"/>
</dbReference>
<feature type="compositionally biased region" description="Basic residues" evidence="1">
    <location>
        <begin position="2417"/>
        <end position="2432"/>
    </location>
</feature>
<feature type="compositionally biased region" description="Basic and acidic residues" evidence="1">
    <location>
        <begin position="1493"/>
        <end position="1516"/>
    </location>
</feature>
<feature type="compositionally biased region" description="Polar residues" evidence="1">
    <location>
        <begin position="1037"/>
        <end position="1050"/>
    </location>
</feature>
<feature type="region of interest" description="Disordered" evidence="1">
    <location>
        <begin position="985"/>
        <end position="1006"/>
    </location>
</feature>
<feature type="compositionally biased region" description="Polar residues" evidence="1">
    <location>
        <begin position="1283"/>
        <end position="1303"/>
    </location>
</feature>
<dbReference type="GO" id="GO:0060041">
    <property type="term" value="P:retina development in camera-type eye"/>
    <property type="evidence" value="ECO:0007669"/>
    <property type="project" value="TreeGrafter"/>
</dbReference>
<feature type="compositionally biased region" description="Polar residues" evidence="1">
    <location>
        <begin position="550"/>
        <end position="565"/>
    </location>
</feature>
<feature type="compositionally biased region" description="Basic and acidic residues" evidence="1">
    <location>
        <begin position="1110"/>
        <end position="1121"/>
    </location>
</feature>